<evidence type="ECO:0000256" key="1">
    <source>
        <dbReference type="SAM" id="SignalP"/>
    </source>
</evidence>
<evidence type="ECO:0000313" key="4">
    <source>
        <dbReference type="Proteomes" id="UP000095552"/>
    </source>
</evidence>
<organism evidence="3 4">
    <name type="scientific">Roseivirga misakiensis</name>
    <dbReference type="NCBI Taxonomy" id="1563681"/>
    <lineage>
        <taxon>Bacteria</taxon>
        <taxon>Pseudomonadati</taxon>
        <taxon>Bacteroidota</taxon>
        <taxon>Cytophagia</taxon>
        <taxon>Cytophagales</taxon>
        <taxon>Roseivirgaceae</taxon>
        <taxon>Roseivirga</taxon>
    </lineage>
</organism>
<protein>
    <recommendedName>
        <fullName evidence="2">Thioredoxin domain-containing protein</fullName>
    </recommendedName>
</protein>
<comment type="caution">
    <text evidence="3">The sequence shown here is derived from an EMBL/GenBank/DDBJ whole genome shotgun (WGS) entry which is preliminary data.</text>
</comment>
<feature type="chain" id="PRO_5009185130" description="Thioredoxin domain-containing protein" evidence="1">
    <location>
        <begin position="22"/>
        <end position="162"/>
    </location>
</feature>
<proteinExistence type="predicted"/>
<dbReference type="AlphaFoldDB" id="A0A1E5SLE4"/>
<dbReference type="InterPro" id="IPR013766">
    <property type="entry name" value="Thioredoxin_domain"/>
</dbReference>
<feature type="domain" description="Thioredoxin" evidence="2">
    <location>
        <begin position="10"/>
        <end position="156"/>
    </location>
</feature>
<reference evidence="3 4" key="1">
    <citation type="submission" date="2016-08" db="EMBL/GenBank/DDBJ databases">
        <title>Draft genome of Fabibacter sp. strain SK-8.</title>
        <authorList>
            <person name="Wong S.-K."/>
            <person name="Hamasaki K."/>
            <person name="Yoshizawa S."/>
        </authorList>
    </citation>
    <scope>NUCLEOTIDE SEQUENCE [LARGE SCALE GENOMIC DNA]</scope>
    <source>
        <strain evidence="3 4">SK-8</strain>
    </source>
</reference>
<feature type="signal peptide" evidence="1">
    <location>
        <begin position="1"/>
        <end position="21"/>
    </location>
</feature>
<dbReference type="SUPFAM" id="SSF52833">
    <property type="entry name" value="Thioredoxin-like"/>
    <property type="match status" value="1"/>
</dbReference>
<dbReference type="Proteomes" id="UP000095552">
    <property type="component" value="Unassembled WGS sequence"/>
</dbReference>
<dbReference type="InterPro" id="IPR012336">
    <property type="entry name" value="Thioredoxin-like_fold"/>
</dbReference>
<dbReference type="RefSeq" id="WP_069835329.1">
    <property type="nucleotide sequence ID" value="NZ_MDGQ01000005.1"/>
</dbReference>
<evidence type="ECO:0000259" key="2">
    <source>
        <dbReference type="PROSITE" id="PS51352"/>
    </source>
</evidence>
<sequence>MKQSLFIFLMLLGFSMPKVLAQEAAISFPALEIEYRKSPKPVIVFLHAPWCKFCDNMKQTTFEDEAIKNILSKDFYFASFDGESKGDVEFMGKTFKYKPTGANTGVHELAEQLGTKNGMVSYPTVVFLNDKLEIIYQNDGFLSAKNLKKMLAKLSKELEASN</sequence>
<dbReference type="OrthoDB" id="9811036at2"/>
<dbReference type="InterPro" id="IPR036249">
    <property type="entry name" value="Thioredoxin-like_sf"/>
</dbReference>
<evidence type="ECO:0000313" key="3">
    <source>
        <dbReference type="EMBL" id="OEJ99866.1"/>
    </source>
</evidence>
<accession>A0A1E5SLE4</accession>
<dbReference type="Pfam" id="PF13098">
    <property type="entry name" value="Thioredoxin_2"/>
    <property type="match status" value="1"/>
</dbReference>
<name>A0A1E5SLE4_9BACT</name>
<keyword evidence="1" id="KW-0732">Signal</keyword>
<dbReference type="PROSITE" id="PS51352">
    <property type="entry name" value="THIOREDOXIN_2"/>
    <property type="match status" value="1"/>
</dbReference>
<dbReference type="EMBL" id="MDGQ01000005">
    <property type="protein sequence ID" value="OEJ99866.1"/>
    <property type="molecule type" value="Genomic_DNA"/>
</dbReference>
<dbReference type="STRING" id="1563681.BFP71_09970"/>
<keyword evidence="4" id="KW-1185">Reference proteome</keyword>
<gene>
    <name evidence="3" type="ORF">BFP71_09970</name>
</gene>
<dbReference type="Gene3D" id="3.40.30.10">
    <property type="entry name" value="Glutaredoxin"/>
    <property type="match status" value="1"/>
</dbReference>